<evidence type="ECO:0000256" key="2">
    <source>
        <dbReference type="SAM" id="Phobius"/>
    </source>
</evidence>
<dbReference type="GO" id="GO:0005739">
    <property type="term" value="C:mitochondrion"/>
    <property type="evidence" value="ECO:0007669"/>
    <property type="project" value="TreeGrafter"/>
</dbReference>
<comment type="caution">
    <text evidence="3">The sequence shown here is derived from an EMBL/GenBank/DDBJ whole genome shotgun (WGS) entry which is preliminary data.</text>
</comment>
<dbReference type="InterPro" id="IPR018881">
    <property type="entry name" value="C2orf69_mit"/>
</dbReference>
<dbReference type="EMBL" id="CAKOFQ010006996">
    <property type="protein sequence ID" value="CAH1986261.1"/>
    <property type="molecule type" value="Genomic_DNA"/>
</dbReference>
<evidence type="ECO:0000313" key="3">
    <source>
        <dbReference type="EMBL" id="CAH1986261.1"/>
    </source>
</evidence>
<dbReference type="OrthoDB" id="419333at2759"/>
<name>A0A9P0L1W8_ACAOB</name>
<protein>
    <submittedName>
        <fullName evidence="3">Uncharacterized protein</fullName>
    </submittedName>
</protein>
<sequence>MERRYKRGSSRSAGGTSMGSDHTPPQDPREKVKDCCRKIIAFMCTQVGVGALVFGYTLVGAVSFMHIEKGGENVKLKEVTKLRGVYSHKLYQVAEMCNIFEKRFGFNMTNKYLPTIIRLLKVHGFEDRYNDIVYCRPLKVTQQNNASVSVFFGGDVQDFTENMQSHRDNKNYLKWNLENTAILLRSHFPDSHIIVVKPSRMEFKTFSCYKNFVKCNSCGVPEHSENYNSLMHLQKLLDNICDQLKSMSDDDIEAAEELSRNALVDLEESSLYTTKENEVSLKDNKEVAGYERTTVNFENLDLRLIGFSKGCVVLNQFLHELNHYSVTMSALEKPDSMSRIKDMYWLDGGHNGGKNTWITAKALLATLAILKIRVHVHVSPYQIKDERRPWIGKEEKSFTETAKDVGVTILRTVHFEDLPPTLNVHFDILKVFANSCSS</sequence>
<feature type="region of interest" description="Disordered" evidence="1">
    <location>
        <begin position="1"/>
        <end position="30"/>
    </location>
</feature>
<feature type="compositionally biased region" description="Polar residues" evidence="1">
    <location>
        <begin position="10"/>
        <end position="20"/>
    </location>
</feature>
<keyword evidence="4" id="KW-1185">Reference proteome</keyword>
<dbReference type="Proteomes" id="UP001152888">
    <property type="component" value="Unassembled WGS sequence"/>
</dbReference>
<evidence type="ECO:0000256" key="1">
    <source>
        <dbReference type="SAM" id="MobiDB-lite"/>
    </source>
</evidence>
<keyword evidence="2" id="KW-0472">Membrane</keyword>
<keyword evidence="2" id="KW-0812">Transmembrane</keyword>
<dbReference type="PANTHER" id="PTHR31296">
    <property type="entry name" value="UPF0565 PROTEIN C2ORF69"/>
    <property type="match status" value="1"/>
</dbReference>
<proteinExistence type="predicted"/>
<organism evidence="3 4">
    <name type="scientific">Acanthoscelides obtectus</name>
    <name type="common">Bean weevil</name>
    <name type="synonym">Bruchus obtectus</name>
    <dbReference type="NCBI Taxonomy" id="200917"/>
    <lineage>
        <taxon>Eukaryota</taxon>
        <taxon>Metazoa</taxon>
        <taxon>Ecdysozoa</taxon>
        <taxon>Arthropoda</taxon>
        <taxon>Hexapoda</taxon>
        <taxon>Insecta</taxon>
        <taxon>Pterygota</taxon>
        <taxon>Neoptera</taxon>
        <taxon>Endopterygota</taxon>
        <taxon>Coleoptera</taxon>
        <taxon>Polyphaga</taxon>
        <taxon>Cucujiformia</taxon>
        <taxon>Chrysomeloidea</taxon>
        <taxon>Chrysomelidae</taxon>
        <taxon>Bruchinae</taxon>
        <taxon>Bruchini</taxon>
        <taxon>Acanthoscelides</taxon>
    </lineage>
</organism>
<feature type="transmembrane region" description="Helical" evidence="2">
    <location>
        <begin position="39"/>
        <end position="59"/>
    </location>
</feature>
<dbReference type="AlphaFoldDB" id="A0A9P0L1W8"/>
<reference evidence="3" key="1">
    <citation type="submission" date="2022-03" db="EMBL/GenBank/DDBJ databases">
        <authorList>
            <person name="Sayadi A."/>
        </authorList>
    </citation>
    <scope>NUCLEOTIDE SEQUENCE</scope>
</reference>
<evidence type="ECO:0000313" key="4">
    <source>
        <dbReference type="Proteomes" id="UP001152888"/>
    </source>
</evidence>
<gene>
    <name evidence="3" type="ORF">ACAOBT_LOCUS17142</name>
</gene>
<dbReference type="Pfam" id="PF10561">
    <property type="entry name" value="C2orf69"/>
    <property type="match status" value="1"/>
</dbReference>
<dbReference type="PANTHER" id="PTHR31296:SF1">
    <property type="entry name" value="MITOCHONDRIAL PROTEIN C2ORF69"/>
    <property type="match status" value="1"/>
</dbReference>
<accession>A0A9P0L1W8</accession>
<keyword evidence="2" id="KW-1133">Transmembrane helix</keyword>